<feature type="region of interest" description="Disordered" evidence="1">
    <location>
        <begin position="91"/>
        <end position="125"/>
    </location>
</feature>
<comment type="caution">
    <text evidence="2">The sequence shown here is derived from an EMBL/GenBank/DDBJ whole genome shotgun (WGS) entry which is preliminary data.</text>
</comment>
<evidence type="ECO:0000313" key="3">
    <source>
        <dbReference type="Proteomes" id="UP000024635"/>
    </source>
</evidence>
<accession>A0A016TX18</accession>
<gene>
    <name evidence="2" type="primary">Acey_s0071.g616</name>
    <name evidence="2" type="ORF">Y032_0071g616</name>
</gene>
<evidence type="ECO:0000256" key="1">
    <source>
        <dbReference type="SAM" id="MobiDB-lite"/>
    </source>
</evidence>
<dbReference type="EMBL" id="JARK01001407">
    <property type="protein sequence ID" value="EYC07360.1"/>
    <property type="molecule type" value="Genomic_DNA"/>
</dbReference>
<protein>
    <recommendedName>
        <fullName evidence="4">Endonuclease/exonuclease/phosphatase domain-containing protein</fullName>
    </recommendedName>
</protein>
<evidence type="ECO:0008006" key="4">
    <source>
        <dbReference type="Google" id="ProtNLM"/>
    </source>
</evidence>
<sequence length="181" mass="19987">MSTRFPQCAEHKYNNQSAQIVDLLTTSIFPLIPQESPPTWQYQSQSGFSDPLRSATTCGDSGSTPRQGCSVWGKRLIACPAHFLPQYPAHRALPSQTSDGTATGERRSNLGLRRTSLTSDQGDKGTTRHGDCFMLCTYNARTVATKADLHALLEAAGRIKFHVIALQETKSKKSEVRQLKY</sequence>
<name>A0A016TX18_9BILA</name>
<organism evidence="2 3">
    <name type="scientific">Ancylostoma ceylanicum</name>
    <dbReference type="NCBI Taxonomy" id="53326"/>
    <lineage>
        <taxon>Eukaryota</taxon>
        <taxon>Metazoa</taxon>
        <taxon>Ecdysozoa</taxon>
        <taxon>Nematoda</taxon>
        <taxon>Chromadorea</taxon>
        <taxon>Rhabditida</taxon>
        <taxon>Rhabditina</taxon>
        <taxon>Rhabditomorpha</taxon>
        <taxon>Strongyloidea</taxon>
        <taxon>Ancylostomatidae</taxon>
        <taxon>Ancylostomatinae</taxon>
        <taxon>Ancylostoma</taxon>
    </lineage>
</organism>
<evidence type="ECO:0000313" key="2">
    <source>
        <dbReference type="EMBL" id="EYC07360.1"/>
    </source>
</evidence>
<proteinExistence type="predicted"/>
<dbReference type="AlphaFoldDB" id="A0A016TX18"/>
<reference evidence="3" key="1">
    <citation type="journal article" date="2015" name="Nat. Genet.">
        <title>The genome and transcriptome of the zoonotic hookworm Ancylostoma ceylanicum identify infection-specific gene families.</title>
        <authorList>
            <person name="Schwarz E.M."/>
            <person name="Hu Y."/>
            <person name="Antoshechkin I."/>
            <person name="Miller M.M."/>
            <person name="Sternberg P.W."/>
            <person name="Aroian R.V."/>
        </authorList>
    </citation>
    <scope>NUCLEOTIDE SEQUENCE</scope>
    <source>
        <strain evidence="3">HY135</strain>
    </source>
</reference>
<keyword evidence="3" id="KW-1185">Reference proteome</keyword>
<dbReference type="Proteomes" id="UP000024635">
    <property type="component" value="Unassembled WGS sequence"/>
</dbReference>